<dbReference type="InterPro" id="IPR029062">
    <property type="entry name" value="Class_I_gatase-like"/>
</dbReference>
<evidence type="ECO:0000256" key="3">
    <source>
        <dbReference type="SAM" id="MobiDB-lite"/>
    </source>
</evidence>
<feature type="region of interest" description="Disordered" evidence="3">
    <location>
        <begin position="197"/>
        <end position="216"/>
    </location>
</feature>
<evidence type="ECO:0000313" key="6">
    <source>
        <dbReference type="EMBL" id="MBR7743947.1"/>
    </source>
</evidence>
<evidence type="ECO:0000256" key="1">
    <source>
        <dbReference type="ARBA" id="ARBA00023015"/>
    </source>
</evidence>
<keyword evidence="1" id="KW-0805">Transcription regulation</keyword>
<evidence type="ECO:0000256" key="2">
    <source>
        <dbReference type="ARBA" id="ARBA00023163"/>
    </source>
</evidence>
<dbReference type="CDD" id="cd03137">
    <property type="entry name" value="GATase1_AraC_1"/>
    <property type="match status" value="1"/>
</dbReference>
<evidence type="ECO:0000259" key="4">
    <source>
        <dbReference type="PROSITE" id="PS01124"/>
    </source>
</evidence>
<comment type="caution">
    <text evidence="5">The sequence shown here is derived from an EMBL/GenBank/DDBJ whole genome shotgun (WGS) entry which is preliminary data.</text>
</comment>
<dbReference type="InterPro" id="IPR009057">
    <property type="entry name" value="Homeodomain-like_sf"/>
</dbReference>
<reference evidence="5" key="1">
    <citation type="submission" date="2021-04" db="EMBL/GenBank/DDBJ databases">
        <title>Phycicoccus avicenniae sp. nov., a novel endophytic actinomycetes isolated from branch of Avicennia mariana.</title>
        <authorList>
            <person name="Tuo L."/>
        </authorList>
    </citation>
    <scope>NUCLEOTIDE SEQUENCE</scope>
    <source>
        <strain evidence="5">BSK3Z-2</strain>
    </source>
</reference>
<dbReference type="SUPFAM" id="SSF46689">
    <property type="entry name" value="Homeodomain-like"/>
    <property type="match status" value="2"/>
</dbReference>
<dbReference type="GO" id="GO:0003700">
    <property type="term" value="F:DNA-binding transcription factor activity"/>
    <property type="evidence" value="ECO:0007669"/>
    <property type="project" value="InterPro"/>
</dbReference>
<keyword evidence="2" id="KW-0804">Transcription</keyword>
<dbReference type="SMART" id="SM00342">
    <property type="entry name" value="HTH_ARAC"/>
    <property type="match status" value="1"/>
</dbReference>
<feature type="domain" description="HTH araC/xylS-type" evidence="4">
    <location>
        <begin position="220"/>
        <end position="318"/>
    </location>
</feature>
<dbReference type="EMBL" id="JAGSNF010000012">
    <property type="protein sequence ID" value="MBR7743463.1"/>
    <property type="molecule type" value="Genomic_DNA"/>
</dbReference>
<evidence type="ECO:0000313" key="7">
    <source>
        <dbReference type="Proteomes" id="UP000677016"/>
    </source>
</evidence>
<dbReference type="GO" id="GO:0043565">
    <property type="term" value="F:sequence-specific DNA binding"/>
    <property type="evidence" value="ECO:0007669"/>
    <property type="project" value="InterPro"/>
</dbReference>
<dbReference type="SUPFAM" id="SSF52317">
    <property type="entry name" value="Class I glutamine amidotransferase-like"/>
    <property type="match status" value="1"/>
</dbReference>
<dbReference type="Gene3D" id="1.10.10.60">
    <property type="entry name" value="Homeodomain-like"/>
    <property type="match status" value="1"/>
</dbReference>
<keyword evidence="7" id="KW-1185">Reference proteome</keyword>
<organism evidence="5 7">
    <name type="scientific">Phycicoccus avicenniae</name>
    <dbReference type="NCBI Taxonomy" id="2828860"/>
    <lineage>
        <taxon>Bacteria</taxon>
        <taxon>Bacillati</taxon>
        <taxon>Actinomycetota</taxon>
        <taxon>Actinomycetes</taxon>
        <taxon>Micrococcales</taxon>
        <taxon>Intrasporangiaceae</taxon>
        <taxon>Phycicoccus</taxon>
    </lineage>
</organism>
<dbReference type="InterPro" id="IPR002818">
    <property type="entry name" value="DJ-1/PfpI"/>
</dbReference>
<dbReference type="InterPro" id="IPR052158">
    <property type="entry name" value="INH-QAR"/>
</dbReference>
<gene>
    <name evidence="5" type="primary">ftrA</name>
    <name evidence="5" type="ORF">KC207_09190</name>
    <name evidence="6" type="ORF">KC207_11655</name>
</gene>
<name>A0A941D9A9_9MICO</name>
<dbReference type="PANTHER" id="PTHR43130:SF3">
    <property type="entry name" value="HTH-TYPE TRANSCRIPTIONAL REGULATOR RV1931C"/>
    <property type="match status" value="1"/>
</dbReference>
<dbReference type="PANTHER" id="PTHR43130">
    <property type="entry name" value="ARAC-FAMILY TRANSCRIPTIONAL REGULATOR"/>
    <property type="match status" value="1"/>
</dbReference>
<accession>A0A941D9A9</accession>
<dbReference type="Gene3D" id="3.40.50.880">
    <property type="match status" value="1"/>
</dbReference>
<protein>
    <submittedName>
        <fullName evidence="5">Transcriptional regulator FtrA</fullName>
    </submittedName>
</protein>
<sequence>MTAPERPRVVAVAYDGLCTFEFGIVAEVFGLPRPELSLPWYSFEVAAAEPGPLRGLGGLVLDGARGLDALAGAHTVVVPGWRDPDETPPAALLEALRAAHRDGSRVVSVCSGAFVLAAAGLLDGRRATTHWRYVERLARARPAVTVTPDVLYVDEGDVVTSAGSAAGIDMCLHLVRTDHGADVAASVARRLVVPPHRSGGQAQYVPRPMGPARPDRVGASAVMDWALSRLEQPLGVDDLARHAGMARRTFLRRFRDETGETPHRWLVRQRVHAAQHLLETTTLPVEAVGPRVGFGSVETFRHHFRGVAGTTPSAYRAQFRTAPSDR</sequence>
<dbReference type="AlphaFoldDB" id="A0A941D9A9"/>
<evidence type="ECO:0000313" key="5">
    <source>
        <dbReference type="EMBL" id="MBR7743463.1"/>
    </source>
</evidence>
<dbReference type="Pfam" id="PF12833">
    <property type="entry name" value="HTH_18"/>
    <property type="match status" value="1"/>
</dbReference>
<proteinExistence type="predicted"/>
<dbReference type="Proteomes" id="UP000677016">
    <property type="component" value="Unassembled WGS sequence"/>
</dbReference>
<dbReference type="EMBL" id="JAGSNF010000016">
    <property type="protein sequence ID" value="MBR7743947.1"/>
    <property type="molecule type" value="Genomic_DNA"/>
</dbReference>
<dbReference type="Pfam" id="PF01965">
    <property type="entry name" value="DJ-1_PfpI"/>
    <property type="match status" value="1"/>
</dbReference>
<dbReference type="RefSeq" id="WP_211602722.1">
    <property type="nucleotide sequence ID" value="NZ_JAGSNF010000012.1"/>
</dbReference>
<dbReference type="PROSITE" id="PS01124">
    <property type="entry name" value="HTH_ARAC_FAMILY_2"/>
    <property type="match status" value="1"/>
</dbReference>
<dbReference type="InterPro" id="IPR018060">
    <property type="entry name" value="HTH_AraC"/>
</dbReference>
<dbReference type="NCBIfam" id="NF006902">
    <property type="entry name" value="PRK09393.1"/>
    <property type="match status" value="1"/>
</dbReference>